<keyword evidence="3" id="KW-1185">Reference proteome</keyword>
<dbReference type="EMBL" id="JAUSVK010000001">
    <property type="protein sequence ID" value="MDQ0394397.1"/>
    <property type="molecule type" value="Genomic_DNA"/>
</dbReference>
<keyword evidence="1" id="KW-0812">Transmembrane</keyword>
<evidence type="ECO:0000256" key="1">
    <source>
        <dbReference type="SAM" id="Phobius"/>
    </source>
</evidence>
<evidence type="ECO:0000313" key="3">
    <source>
        <dbReference type="Proteomes" id="UP001237448"/>
    </source>
</evidence>
<keyword evidence="1" id="KW-0472">Membrane</keyword>
<keyword evidence="1" id="KW-1133">Transmembrane helix</keyword>
<dbReference type="RefSeq" id="WP_307431333.1">
    <property type="nucleotide sequence ID" value="NZ_JAUSVK010000001.1"/>
</dbReference>
<feature type="transmembrane region" description="Helical" evidence="1">
    <location>
        <begin position="30"/>
        <end position="49"/>
    </location>
</feature>
<reference evidence="2 3" key="1">
    <citation type="submission" date="2023-07" db="EMBL/GenBank/DDBJ databases">
        <title>Genomic Encyclopedia of Type Strains, Phase IV (KMG-IV): sequencing the most valuable type-strain genomes for metagenomic binning, comparative biology and taxonomic classification.</title>
        <authorList>
            <person name="Goeker M."/>
        </authorList>
    </citation>
    <scope>NUCLEOTIDE SEQUENCE [LARGE SCALE GENOMIC DNA]</scope>
    <source>
        <strain evidence="2 3">DSM 5896</strain>
    </source>
</reference>
<evidence type="ECO:0000313" key="2">
    <source>
        <dbReference type="EMBL" id="MDQ0394397.1"/>
    </source>
</evidence>
<protein>
    <submittedName>
        <fullName evidence="2">Uncharacterized protein</fullName>
    </submittedName>
</protein>
<proteinExistence type="predicted"/>
<comment type="caution">
    <text evidence="2">The sequence shown here is derived from an EMBL/GenBank/DDBJ whole genome shotgun (WGS) entry which is preliminary data.</text>
</comment>
<dbReference type="Proteomes" id="UP001237448">
    <property type="component" value="Unassembled WGS sequence"/>
</dbReference>
<accession>A0ABU0FJ79</accession>
<gene>
    <name evidence="2" type="ORF">J3R73_004189</name>
</gene>
<name>A0ABU0FJ79_9HYPH</name>
<sequence length="50" mass="5063">MARIVRRALLSAALMLGAGAALYVAMGICALSAVLFAVACGVISEMAAYM</sequence>
<organism evidence="2 3">
    <name type="scientific">Labrys monachus</name>
    <dbReference type="NCBI Taxonomy" id="217067"/>
    <lineage>
        <taxon>Bacteria</taxon>
        <taxon>Pseudomonadati</taxon>
        <taxon>Pseudomonadota</taxon>
        <taxon>Alphaproteobacteria</taxon>
        <taxon>Hyphomicrobiales</taxon>
        <taxon>Xanthobacteraceae</taxon>
        <taxon>Labrys</taxon>
    </lineage>
</organism>